<dbReference type="EMBL" id="LS483499">
    <property type="protein sequence ID" value="SQK75230.1"/>
    <property type="molecule type" value="Genomic_DNA"/>
</dbReference>
<proteinExistence type="predicted"/>
<name>A0A2X5PPH9_9GAMM</name>
<evidence type="ECO:0000313" key="2">
    <source>
        <dbReference type="EMBL" id="SQK75230.1"/>
    </source>
</evidence>
<sequence>MQCGHIVTWPAVSDITEPDDPADGNDWKDHIPDEFAL</sequence>
<evidence type="ECO:0000256" key="1">
    <source>
        <dbReference type="SAM" id="MobiDB-lite"/>
    </source>
</evidence>
<organism evidence="2 3">
    <name type="scientific">Tatumella ptyseos</name>
    <dbReference type="NCBI Taxonomy" id="82987"/>
    <lineage>
        <taxon>Bacteria</taxon>
        <taxon>Pseudomonadati</taxon>
        <taxon>Pseudomonadota</taxon>
        <taxon>Gammaproteobacteria</taxon>
        <taxon>Enterobacterales</taxon>
        <taxon>Erwiniaceae</taxon>
        <taxon>Tatumella</taxon>
    </lineage>
</organism>
<evidence type="ECO:0000313" key="3">
    <source>
        <dbReference type="Proteomes" id="UP000248758"/>
    </source>
</evidence>
<dbReference type="KEGG" id="tpty:NCTC11468_02158"/>
<dbReference type="AlphaFoldDB" id="A0A2X5PPH9"/>
<feature type="region of interest" description="Disordered" evidence="1">
    <location>
        <begin position="9"/>
        <end position="37"/>
    </location>
</feature>
<feature type="compositionally biased region" description="Basic and acidic residues" evidence="1">
    <location>
        <begin position="25"/>
        <end position="37"/>
    </location>
</feature>
<accession>A0A2X5PPH9</accession>
<protein>
    <submittedName>
        <fullName evidence="2">Uncharacterized protein</fullName>
    </submittedName>
</protein>
<gene>
    <name evidence="2" type="ORF">NCTC11468_02158</name>
</gene>
<dbReference type="Proteomes" id="UP000248758">
    <property type="component" value="Chromosome 1"/>
</dbReference>
<reference evidence="2 3" key="1">
    <citation type="submission" date="2018-06" db="EMBL/GenBank/DDBJ databases">
        <authorList>
            <consortium name="Pathogen Informatics"/>
            <person name="Doyle S."/>
        </authorList>
    </citation>
    <scope>NUCLEOTIDE SEQUENCE [LARGE SCALE GENOMIC DNA]</scope>
    <source>
        <strain evidence="2 3">NCTC11468</strain>
    </source>
</reference>